<keyword evidence="7" id="KW-0479">Metal-binding</keyword>
<evidence type="ECO:0000256" key="11">
    <source>
        <dbReference type="ARBA" id="ARBA00023136"/>
    </source>
</evidence>
<feature type="transmembrane region" description="Helical" evidence="13">
    <location>
        <begin position="26"/>
        <end position="44"/>
    </location>
</feature>
<reference evidence="15 16" key="1">
    <citation type="submission" date="2018-05" db="EMBL/GenBank/DDBJ databases">
        <title>Acuticoccus sediminis sp. nov., isolated from deep-sea sediment of Indian Ocean.</title>
        <authorList>
            <person name="Liu X."/>
            <person name="Lai Q."/>
            <person name="Du Y."/>
            <person name="Sun F."/>
            <person name="Zhang X."/>
            <person name="Wang S."/>
            <person name="Shao Z."/>
        </authorList>
    </citation>
    <scope>NUCLEOTIDE SEQUENCE [LARGE SCALE GENOMIC DNA]</scope>
    <source>
        <strain evidence="15 16">PTG4-2</strain>
    </source>
</reference>
<dbReference type="EMBL" id="QHHQ01000005">
    <property type="protein sequence ID" value="RAH99480.1"/>
    <property type="molecule type" value="Genomic_DNA"/>
</dbReference>
<keyword evidence="6 13" id="KW-0812">Transmembrane</keyword>
<evidence type="ECO:0000256" key="1">
    <source>
        <dbReference type="ARBA" id="ARBA00001970"/>
    </source>
</evidence>
<dbReference type="GO" id="GO:0009055">
    <property type="term" value="F:electron transfer activity"/>
    <property type="evidence" value="ECO:0007669"/>
    <property type="project" value="InterPro"/>
</dbReference>
<keyword evidence="4" id="KW-1003">Cell membrane</keyword>
<evidence type="ECO:0000256" key="2">
    <source>
        <dbReference type="ARBA" id="ARBA00004651"/>
    </source>
</evidence>
<comment type="similarity">
    <text evidence="12">Belongs to the cytochrome b561 family.</text>
</comment>
<evidence type="ECO:0000313" key="16">
    <source>
        <dbReference type="Proteomes" id="UP000249590"/>
    </source>
</evidence>
<keyword evidence="3" id="KW-0813">Transport</keyword>
<keyword evidence="9 13" id="KW-1133">Transmembrane helix</keyword>
<comment type="subcellular location">
    <subcellularLocation>
        <location evidence="2">Cell membrane</location>
        <topology evidence="2">Multi-pass membrane protein</topology>
    </subcellularLocation>
</comment>
<dbReference type="PANTHER" id="PTHR30529">
    <property type="entry name" value="CYTOCHROME B561"/>
    <property type="match status" value="1"/>
</dbReference>
<evidence type="ECO:0000256" key="5">
    <source>
        <dbReference type="ARBA" id="ARBA00022617"/>
    </source>
</evidence>
<comment type="caution">
    <text evidence="15">The sequence shown here is derived from an EMBL/GenBank/DDBJ whole genome shotgun (WGS) entry which is preliminary data.</text>
</comment>
<keyword evidence="8" id="KW-0249">Electron transport</keyword>
<feature type="transmembrane region" description="Helical" evidence="13">
    <location>
        <begin position="56"/>
        <end position="78"/>
    </location>
</feature>
<protein>
    <submittedName>
        <fullName evidence="15">Cytochrome B</fullName>
    </submittedName>
</protein>
<feature type="transmembrane region" description="Helical" evidence="13">
    <location>
        <begin position="156"/>
        <end position="178"/>
    </location>
</feature>
<evidence type="ECO:0000256" key="3">
    <source>
        <dbReference type="ARBA" id="ARBA00022448"/>
    </source>
</evidence>
<keyword evidence="16" id="KW-1185">Reference proteome</keyword>
<dbReference type="SUPFAM" id="SSF81342">
    <property type="entry name" value="Transmembrane di-heme cytochromes"/>
    <property type="match status" value="1"/>
</dbReference>
<evidence type="ECO:0000313" key="15">
    <source>
        <dbReference type="EMBL" id="RAH99480.1"/>
    </source>
</evidence>
<keyword evidence="5" id="KW-0349">Heme</keyword>
<dbReference type="AlphaFoldDB" id="A0A8B2NLR8"/>
<feature type="domain" description="Cytochrome b561 bacterial/Ni-hydrogenase" evidence="14">
    <location>
        <begin position="20"/>
        <end position="190"/>
    </location>
</feature>
<evidence type="ECO:0000256" key="8">
    <source>
        <dbReference type="ARBA" id="ARBA00022982"/>
    </source>
</evidence>
<evidence type="ECO:0000259" key="14">
    <source>
        <dbReference type="Pfam" id="PF01292"/>
    </source>
</evidence>
<dbReference type="InterPro" id="IPR016174">
    <property type="entry name" value="Di-haem_cyt_TM"/>
</dbReference>
<gene>
    <name evidence="15" type="ORF">DLJ53_23480</name>
</gene>
<organism evidence="15 16">
    <name type="scientific">Acuticoccus sediminis</name>
    <dbReference type="NCBI Taxonomy" id="2184697"/>
    <lineage>
        <taxon>Bacteria</taxon>
        <taxon>Pseudomonadati</taxon>
        <taxon>Pseudomonadota</taxon>
        <taxon>Alphaproteobacteria</taxon>
        <taxon>Hyphomicrobiales</taxon>
        <taxon>Amorphaceae</taxon>
        <taxon>Acuticoccus</taxon>
    </lineage>
</organism>
<comment type="cofactor">
    <cofactor evidence="1">
        <name>heme b</name>
        <dbReference type="ChEBI" id="CHEBI:60344"/>
    </cofactor>
</comment>
<keyword evidence="10" id="KW-0408">Iron</keyword>
<dbReference type="GO" id="GO:0005886">
    <property type="term" value="C:plasma membrane"/>
    <property type="evidence" value="ECO:0007669"/>
    <property type="project" value="UniProtKB-SubCell"/>
</dbReference>
<dbReference type="PANTHER" id="PTHR30529:SF1">
    <property type="entry name" value="CYTOCHROME B561 HOMOLOG 2"/>
    <property type="match status" value="1"/>
</dbReference>
<name>A0A8B2NLR8_9HYPH</name>
<dbReference type="OrthoDB" id="7280471at2"/>
<dbReference type="GO" id="GO:0046872">
    <property type="term" value="F:metal ion binding"/>
    <property type="evidence" value="ECO:0007669"/>
    <property type="project" value="UniProtKB-KW"/>
</dbReference>
<sequence>MSAETIAERRPFVFDSPDGFGIVSRALHWGMAALFAWQFTSAALRALAPDSAARTFFWAYHVDIGATIFVLAIARGLWGLLNAPHRPAEGDSTFERIAAQFGQLALHALMIVVPLLAILRSIGNDRAFTVWGVELVAAGGEKNAALVAAGNAAHGLLGWALALLIAGHIVMALFHHLVRRDATLARMLGGPR</sequence>
<evidence type="ECO:0000256" key="9">
    <source>
        <dbReference type="ARBA" id="ARBA00022989"/>
    </source>
</evidence>
<evidence type="ECO:0000256" key="7">
    <source>
        <dbReference type="ARBA" id="ARBA00022723"/>
    </source>
</evidence>
<evidence type="ECO:0000256" key="6">
    <source>
        <dbReference type="ARBA" id="ARBA00022692"/>
    </source>
</evidence>
<dbReference type="InterPro" id="IPR011577">
    <property type="entry name" value="Cyt_b561_bac/Ni-Hgenase"/>
</dbReference>
<dbReference type="Proteomes" id="UP000249590">
    <property type="component" value="Unassembled WGS sequence"/>
</dbReference>
<evidence type="ECO:0000256" key="4">
    <source>
        <dbReference type="ARBA" id="ARBA00022475"/>
    </source>
</evidence>
<dbReference type="InterPro" id="IPR052168">
    <property type="entry name" value="Cytochrome_b561_oxidase"/>
</dbReference>
<accession>A0A8B2NLR8</accession>
<keyword evidence="11 13" id="KW-0472">Membrane</keyword>
<evidence type="ECO:0000256" key="12">
    <source>
        <dbReference type="ARBA" id="ARBA00037975"/>
    </source>
</evidence>
<dbReference type="Pfam" id="PF01292">
    <property type="entry name" value="Ni_hydr_CYTB"/>
    <property type="match status" value="1"/>
</dbReference>
<dbReference type="GO" id="GO:0020037">
    <property type="term" value="F:heme binding"/>
    <property type="evidence" value="ECO:0007669"/>
    <property type="project" value="TreeGrafter"/>
</dbReference>
<dbReference type="RefSeq" id="WP_111349724.1">
    <property type="nucleotide sequence ID" value="NZ_JAIWKD010000006.1"/>
</dbReference>
<feature type="transmembrane region" description="Helical" evidence="13">
    <location>
        <begin position="98"/>
        <end position="119"/>
    </location>
</feature>
<evidence type="ECO:0000256" key="10">
    <source>
        <dbReference type="ARBA" id="ARBA00023004"/>
    </source>
</evidence>
<proteinExistence type="inferred from homology"/>
<evidence type="ECO:0000256" key="13">
    <source>
        <dbReference type="SAM" id="Phobius"/>
    </source>
</evidence>
<dbReference type="GO" id="GO:0022904">
    <property type="term" value="P:respiratory electron transport chain"/>
    <property type="evidence" value="ECO:0007669"/>
    <property type="project" value="InterPro"/>
</dbReference>